<dbReference type="InterPro" id="IPR000792">
    <property type="entry name" value="Tscrpt_reg_LuxR_C"/>
</dbReference>
<proteinExistence type="predicted"/>
<keyword evidence="1" id="KW-1133">Transmembrane helix</keyword>
<dbReference type="AlphaFoldDB" id="A0A4R3NKR7"/>
<keyword evidence="4" id="KW-1185">Reference proteome</keyword>
<feature type="transmembrane region" description="Helical" evidence="1">
    <location>
        <begin position="16"/>
        <end position="34"/>
    </location>
</feature>
<evidence type="ECO:0000256" key="1">
    <source>
        <dbReference type="SAM" id="Phobius"/>
    </source>
</evidence>
<evidence type="ECO:0000313" key="3">
    <source>
        <dbReference type="EMBL" id="TCT34717.1"/>
    </source>
</evidence>
<keyword evidence="1" id="KW-0472">Membrane</keyword>
<accession>A0A4R3NKR7</accession>
<organism evidence="3 4">
    <name type="scientific">Martelella mediterranea</name>
    <dbReference type="NCBI Taxonomy" id="293089"/>
    <lineage>
        <taxon>Bacteria</taxon>
        <taxon>Pseudomonadati</taxon>
        <taxon>Pseudomonadota</taxon>
        <taxon>Alphaproteobacteria</taxon>
        <taxon>Hyphomicrobiales</taxon>
        <taxon>Aurantimonadaceae</taxon>
        <taxon>Martelella</taxon>
    </lineage>
</organism>
<dbReference type="EMBL" id="SMAR01000031">
    <property type="protein sequence ID" value="TCT34717.1"/>
    <property type="molecule type" value="Genomic_DNA"/>
</dbReference>
<sequence length="185" mass="20179">MIREEKPKTPGRSQTVALALFMMLQCIAAVFFVADATRDLFEKPPGAHSILEALIALVLVLGILLAGLQLRLTLEQMSKQKRAIESARGDFTRVVESQFAIWRFTSAEREVGFLALKGLDIAEIAEVRGSAQGTVRAQLARIYAKAGVSGRAQFAAWFVEELLGEGLRTPCIHSDAQSTMRSSGT</sequence>
<dbReference type="InterPro" id="IPR016032">
    <property type="entry name" value="Sig_transdc_resp-reg_C-effctor"/>
</dbReference>
<evidence type="ECO:0000313" key="4">
    <source>
        <dbReference type="Proteomes" id="UP000295097"/>
    </source>
</evidence>
<keyword evidence="1" id="KW-0812">Transmembrane</keyword>
<dbReference type="SUPFAM" id="SSF46894">
    <property type="entry name" value="C-terminal effector domain of the bipartite response regulators"/>
    <property type="match status" value="1"/>
</dbReference>
<comment type="caution">
    <text evidence="3">The sequence shown here is derived from an EMBL/GenBank/DDBJ whole genome shotgun (WGS) entry which is preliminary data.</text>
</comment>
<feature type="transmembrane region" description="Helical" evidence="1">
    <location>
        <begin position="54"/>
        <end position="74"/>
    </location>
</feature>
<protein>
    <submittedName>
        <fullName evidence="3">Regulatory LuxR family protein</fullName>
    </submittedName>
</protein>
<feature type="domain" description="HTH luxR-type" evidence="2">
    <location>
        <begin position="101"/>
        <end position="158"/>
    </location>
</feature>
<dbReference type="Proteomes" id="UP000295097">
    <property type="component" value="Unassembled WGS sequence"/>
</dbReference>
<dbReference type="InterPro" id="IPR036388">
    <property type="entry name" value="WH-like_DNA-bd_sf"/>
</dbReference>
<dbReference type="SMART" id="SM00421">
    <property type="entry name" value="HTH_LUXR"/>
    <property type="match status" value="1"/>
</dbReference>
<dbReference type="GO" id="GO:0003677">
    <property type="term" value="F:DNA binding"/>
    <property type="evidence" value="ECO:0007669"/>
    <property type="project" value="InterPro"/>
</dbReference>
<name>A0A4R3NKR7_9HYPH</name>
<gene>
    <name evidence="3" type="ORF">EDC90_10311</name>
</gene>
<reference evidence="3 4" key="1">
    <citation type="submission" date="2019-03" db="EMBL/GenBank/DDBJ databases">
        <title>Freshwater and sediment microbial communities from various areas in North America, analyzing microbe dynamics in response to fracking.</title>
        <authorList>
            <person name="Lamendella R."/>
        </authorList>
    </citation>
    <scope>NUCLEOTIDE SEQUENCE [LARGE SCALE GENOMIC DNA]</scope>
    <source>
        <strain evidence="3 4">175.2</strain>
    </source>
</reference>
<dbReference type="GO" id="GO:0006355">
    <property type="term" value="P:regulation of DNA-templated transcription"/>
    <property type="evidence" value="ECO:0007669"/>
    <property type="project" value="InterPro"/>
</dbReference>
<dbReference type="Gene3D" id="1.10.10.10">
    <property type="entry name" value="Winged helix-like DNA-binding domain superfamily/Winged helix DNA-binding domain"/>
    <property type="match status" value="1"/>
</dbReference>
<evidence type="ECO:0000259" key="2">
    <source>
        <dbReference type="SMART" id="SM00421"/>
    </source>
</evidence>